<organism evidence="1 2">
    <name type="scientific">Raineya orbicola</name>
    <dbReference type="NCBI Taxonomy" id="2016530"/>
    <lineage>
        <taxon>Bacteria</taxon>
        <taxon>Pseudomonadati</taxon>
        <taxon>Bacteroidota</taxon>
        <taxon>Cytophagia</taxon>
        <taxon>Cytophagales</taxon>
        <taxon>Raineyaceae</taxon>
        <taxon>Raineya</taxon>
    </lineage>
</organism>
<keyword evidence="2" id="KW-1185">Reference proteome</keyword>
<dbReference type="AlphaFoldDB" id="A0A2N3IJ43"/>
<dbReference type="EMBL" id="NKXO01000007">
    <property type="protein sequence ID" value="PKQ70339.1"/>
    <property type="molecule type" value="Genomic_DNA"/>
</dbReference>
<dbReference type="Proteomes" id="UP000233387">
    <property type="component" value="Unassembled WGS sequence"/>
</dbReference>
<gene>
    <name evidence="1" type="ORF">Rain11_0567</name>
</gene>
<accession>A0A2N3IJ43</accession>
<evidence type="ECO:0000313" key="2">
    <source>
        <dbReference type="Proteomes" id="UP000233387"/>
    </source>
</evidence>
<name>A0A2N3IJ43_9BACT</name>
<proteinExistence type="predicted"/>
<protein>
    <submittedName>
        <fullName evidence="1">Uncharacterized protein</fullName>
    </submittedName>
</protein>
<comment type="caution">
    <text evidence="1">The sequence shown here is derived from an EMBL/GenBank/DDBJ whole genome shotgun (WGS) entry which is preliminary data.</text>
</comment>
<sequence>MIKFFIYPQLGKRKTLFKYKKFFDKYCFFLVKILPLKNT</sequence>
<evidence type="ECO:0000313" key="1">
    <source>
        <dbReference type="EMBL" id="PKQ70339.1"/>
    </source>
</evidence>
<reference evidence="1 2" key="1">
    <citation type="submission" date="2017-06" db="EMBL/GenBank/DDBJ databases">
        <title>Raineya orbicola gen. nov., sp. nov. a slightly thermophilic bacterium of the phylum Bacteroidetes and the description of Raineyaceae fam. nov.</title>
        <authorList>
            <person name="Albuquerque L."/>
            <person name="Polonia A.R.M."/>
            <person name="Barroso C."/>
            <person name="Froufe H.J.C."/>
            <person name="Lage O."/>
            <person name="Lobo-Da-Cunha A."/>
            <person name="Egas C."/>
            <person name="Da Costa M.S."/>
        </authorList>
    </citation>
    <scope>NUCLEOTIDE SEQUENCE [LARGE SCALE GENOMIC DNA]</scope>
    <source>
        <strain evidence="1 2">SPSPC-11</strain>
    </source>
</reference>